<evidence type="ECO:0000313" key="3">
    <source>
        <dbReference type="Proteomes" id="UP001500962"/>
    </source>
</evidence>
<evidence type="ECO:0000313" key="2">
    <source>
        <dbReference type="EMBL" id="GAA0471808.1"/>
    </source>
</evidence>
<dbReference type="AlphaFoldDB" id="A0AAV3SKN0"/>
<feature type="transmembrane region" description="Helical" evidence="1">
    <location>
        <begin position="58"/>
        <end position="81"/>
    </location>
</feature>
<keyword evidence="1" id="KW-1133">Transmembrane helix</keyword>
<proteinExistence type="predicted"/>
<dbReference type="EMBL" id="BAAADN010000053">
    <property type="protein sequence ID" value="GAA0471808.1"/>
    <property type="molecule type" value="Genomic_DNA"/>
</dbReference>
<name>A0AAV3SKN0_HALDO</name>
<dbReference type="Proteomes" id="UP001500962">
    <property type="component" value="Unassembled WGS sequence"/>
</dbReference>
<accession>A0AAV3SKN0</accession>
<keyword evidence="1" id="KW-0812">Transmembrane</keyword>
<protein>
    <submittedName>
        <fullName evidence="2">Uncharacterized protein</fullName>
    </submittedName>
</protein>
<comment type="caution">
    <text evidence="2">The sequence shown here is derived from an EMBL/GenBank/DDBJ whole genome shotgun (WGS) entry which is preliminary data.</text>
</comment>
<reference evidence="2" key="2">
    <citation type="submission" date="2023-12" db="EMBL/GenBank/DDBJ databases">
        <authorList>
            <person name="Sun Q."/>
            <person name="Inoue M."/>
        </authorList>
    </citation>
    <scope>NUCLEOTIDE SEQUENCE</scope>
    <source>
        <strain evidence="2">JCM 12289</strain>
    </source>
</reference>
<reference evidence="2" key="1">
    <citation type="journal article" date="2014" name="Int. J. Syst. Evol. Microbiol.">
        <title>Complete genome sequence of Corynebacterium casei LMG S-19264T (=DSM 44701T), isolated from a smear-ripened cheese.</title>
        <authorList>
            <consortium name="US DOE Joint Genome Institute (JGI-PGF)"/>
            <person name="Walter F."/>
            <person name="Albersmeier A."/>
            <person name="Kalinowski J."/>
            <person name="Ruckert C."/>
        </authorList>
    </citation>
    <scope>NUCLEOTIDE SEQUENCE</scope>
    <source>
        <strain evidence="2">JCM 12289</strain>
    </source>
</reference>
<gene>
    <name evidence="2" type="ORF">GCM10008985_30800</name>
</gene>
<sequence>MRVSTIELIQDDFPVRELYLSMSFTDTMSRTSAEDWAVVSLVVEAGISLYEGDMRLAALQLGTAALSYYSSLLGALARVVIEVYKRFRTR</sequence>
<keyword evidence="1" id="KW-0472">Membrane</keyword>
<organism evidence="2 3">
    <name type="scientific">Halococcus dombrowskii</name>
    <dbReference type="NCBI Taxonomy" id="179637"/>
    <lineage>
        <taxon>Archaea</taxon>
        <taxon>Methanobacteriati</taxon>
        <taxon>Methanobacteriota</taxon>
        <taxon>Stenosarchaea group</taxon>
        <taxon>Halobacteria</taxon>
        <taxon>Halobacteriales</taxon>
        <taxon>Halococcaceae</taxon>
        <taxon>Halococcus</taxon>
    </lineage>
</organism>
<evidence type="ECO:0000256" key="1">
    <source>
        <dbReference type="SAM" id="Phobius"/>
    </source>
</evidence>